<reference evidence="4 5" key="1">
    <citation type="journal article" date="2018" name="Appl. Microbiol. Biotechnol.">
        <title>Co-cultivation of the strictly anaerobic methanogen Methanosarcina barkeri with aerobic methanotrophs in an oxygen-limited membrane bioreactor.</title>
        <authorList>
            <person name="In 't Zandt M.H."/>
            <person name="van den Bosch T.J.M."/>
            <person name="Rijkers R."/>
            <person name="van Kessel M.A.H.J."/>
            <person name="Jetten M.S.M."/>
            <person name="Welte C.U."/>
        </authorList>
    </citation>
    <scope>NUCLEOTIDE SEQUENCE [LARGE SCALE GENOMIC DNA]</scope>
    <source>
        <strain evidence="4 5">DSM 17706</strain>
    </source>
</reference>
<keyword evidence="2" id="KW-0812">Transmembrane</keyword>
<keyword evidence="2" id="KW-1133">Transmembrane helix</keyword>
<evidence type="ECO:0000256" key="2">
    <source>
        <dbReference type="SAM" id="Phobius"/>
    </source>
</evidence>
<feature type="region of interest" description="Disordered" evidence="1">
    <location>
        <begin position="57"/>
        <end position="85"/>
    </location>
</feature>
<feature type="transmembrane region" description="Helical" evidence="2">
    <location>
        <begin position="16"/>
        <end position="36"/>
    </location>
</feature>
<dbReference type="OrthoDB" id="8449526at2"/>
<dbReference type="Proteomes" id="UP000245137">
    <property type="component" value="Unassembled WGS sequence"/>
</dbReference>
<dbReference type="EMBL" id="PUIV01000003">
    <property type="protein sequence ID" value="PWB95278.1"/>
    <property type="molecule type" value="Genomic_DNA"/>
</dbReference>
<evidence type="ECO:0000259" key="3">
    <source>
        <dbReference type="SMART" id="SM00871"/>
    </source>
</evidence>
<dbReference type="SUPFAM" id="SSF55136">
    <property type="entry name" value="Probable bacterial effector-binding domain"/>
    <property type="match status" value="1"/>
</dbReference>
<dbReference type="RefSeq" id="WP_108915950.1">
    <property type="nucleotide sequence ID" value="NZ_BGJY01000006.1"/>
</dbReference>
<evidence type="ECO:0000313" key="5">
    <source>
        <dbReference type="Proteomes" id="UP000245137"/>
    </source>
</evidence>
<name>A0A2U1SUJ3_METSR</name>
<dbReference type="InterPro" id="IPR029442">
    <property type="entry name" value="GyrI-like"/>
</dbReference>
<evidence type="ECO:0000256" key="1">
    <source>
        <dbReference type="SAM" id="MobiDB-lite"/>
    </source>
</evidence>
<feature type="domain" description="AraC effector-binding" evidence="3">
    <location>
        <begin position="101"/>
        <end position="251"/>
    </location>
</feature>
<evidence type="ECO:0000313" key="4">
    <source>
        <dbReference type="EMBL" id="PWB95278.1"/>
    </source>
</evidence>
<protein>
    <submittedName>
        <fullName evidence="4">AraC family transcriptional regulator</fullName>
    </submittedName>
</protein>
<accession>A0A2U1SUJ3</accession>
<dbReference type="Pfam" id="PF06445">
    <property type="entry name" value="GyrI-like"/>
    <property type="match status" value="1"/>
</dbReference>
<dbReference type="InterPro" id="IPR011256">
    <property type="entry name" value="Reg_factor_effector_dom_sf"/>
</dbReference>
<dbReference type="Gene3D" id="3.20.80.10">
    <property type="entry name" value="Regulatory factor, effector binding domain"/>
    <property type="match status" value="1"/>
</dbReference>
<dbReference type="InterPro" id="IPR010499">
    <property type="entry name" value="AraC_E-bd"/>
</dbReference>
<dbReference type="AlphaFoldDB" id="A0A2U1SUJ3"/>
<sequence>MSNSSGEGVTQRLKRAWPFVAGLAVLAVVAGAFFGATSTPPTPTAVVLAPSAQVAAETPQKPAPAAPDSPVAPKPTLDLNEPSPAEAEAQAQAQADAIAGQAIDIIARPVVKLRGQGTWADGLKTLSEAVANLRIAASKAGLTVDGRPLVAFTETDDNGFHFEAMLPLTRPPETKAKFEHGVEAGASPAGKALKFQHRGPYEEIDSTYEAITAFLDEKGLDTKNLFVEEYLTDLKTSDDDGLEVDIYVFLK</sequence>
<dbReference type="SMART" id="SM00871">
    <property type="entry name" value="AraC_E_bind"/>
    <property type="match status" value="1"/>
</dbReference>
<proteinExistence type="predicted"/>
<comment type="caution">
    <text evidence="4">The sequence shown here is derived from an EMBL/GenBank/DDBJ whole genome shotgun (WGS) entry which is preliminary data.</text>
</comment>
<organism evidence="4 5">
    <name type="scientific">Methylosinus sporium</name>
    <dbReference type="NCBI Taxonomy" id="428"/>
    <lineage>
        <taxon>Bacteria</taxon>
        <taxon>Pseudomonadati</taxon>
        <taxon>Pseudomonadota</taxon>
        <taxon>Alphaproteobacteria</taxon>
        <taxon>Hyphomicrobiales</taxon>
        <taxon>Methylocystaceae</taxon>
        <taxon>Methylosinus</taxon>
    </lineage>
</organism>
<gene>
    <name evidence="4" type="ORF">C5689_03835</name>
</gene>
<feature type="compositionally biased region" description="Pro residues" evidence="1">
    <location>
        <begin position="61"/>
        <end position="73"/>
    </location>
</feature>
<keyword evidence="2" id="KW-0472">Membrane</keyword>
<keyword evidence="5" id="KW-1185">Reference proteome</keyword>